<dbReference type="SUPFAM" id="SSF52833">
    <property type="entry name" value="Thioredoxin-like"/>
    <property type="match status" value="1"/>
</dbReference>
<dbReference type="Proteomes" id="UP000500938">
    <property type="component" value="Chromosome"/>
</dbReference>
<evidence type="ECO:0000259" key="2">
    <source>
        <dbReference type="PROSITE" id="PS51352"/>
    </source>
</evidence>
<keyword evidence="1" id="KW-0732">Signal</keyword>
<dbReference type="Pfam" id="PF00578">
    <property type="entry name" value="AhpC-TSA"/>
    <property type="match status" value="1"/>
</dbReference>
<dbReference type="InterPro" id="IPR013766">
    <property type="entry name" value="Thioredoxin_domain"/>
</dbReference>
<dbReference type="PANTHER" id="PTHR42852">
    <property type="entry name" value="THIOL:DISULFIDE INTERCHANGE PROTEIN DSBE"/>
    <property type="match status" value="1"/>
</dbReference>
<sequence>MLRTLFTVAAAAALAVASPALAQDLGIAVGETAPAGPLQTLDGKTVDLSAYLGKTPVVLEFWATWCGNCKQLEPAMRAAMTKHGAQVKFVTVAVSVNQSVDRVKGWQKANKLGGELLYDKKGTVSGAYDVPATSYVVVVNKAGKIVYTGVGGTQNLEAAIKKAL</sequence>
<reference evidence="3 4" key="1">
    <citation type="submission" date="2020-05" db="EMBL/GenBank/DDBJ databases">
        <title>Complete genome sequence of Gemmatimonas greenlandica TET16.</title>
        <authorList>
            <person name="Zeng Y."/>
        </authorList>
    </citation>
    <scope>NUCLEOTIDE SEQUENCE [LARGE SCALE GENOMIC DNA]</scope>
    <source>
        <strain evidence="3 4">TET16</strain>
    </source>
</reference>
<dbReference type="GO" id="GO:0016491">
    <property type="term" value="F:oxidoreductase activity"/>
    <property type="evidence" value="ECO:0007669"/>
    <property type="project" value="InterPro"/>
</dbReference>
<dbReference type="EMBL" id="CP053085">
    <property type="protein sequence ID" value="QJR37126.1"/>
    <property type="molecule type" value="Genomic_DNA"/>
</dbReference>
<dbReference type="InterPro" id="IPR000866">
    <property type="entry name" value="AhpC/TSA"/>
</dbReference>
<dbReference type="AlphaFoldDB" id="A0A6M4IUF5"/>
<feature type="chain" id="PRO_5026655359" evidence="1">
    <location>
        <begin position="23"/>
        <end position="164"/>
    </location>
</feature>
<dbReference type="CDD" id="cd02966">
    <property type="entry name" value="TlpA_like_family"/>
    <property type="match status" value="1"/>
</dbReference>
<name>A0A6M4IUF5_9BACT</name>
<dbReference type="Gene3D" id="3.40.30.10">
    <property type="entry name" value="Glutaredoxin"/>
    <property type="match status" value="1"/>
</dbReference>
<gene>
    <name evidence="3" type="ORF">HKW67_17170</name>
</gene>
<feature type="domain" description="Thioredoxin" evidence="2">
    <location>
        <begin position="27"/>
        <end position="164"/>
    </location>
</feature>
<dbReference type="PROSITE" id="PS51352">
    <property type="entry name" value="THIOREDOXIN_2"/>
    <property type="match status" value="1"/>
</dbReference>
<evidence type="ECO:0000256" key="1">
    <source>
        <dbReference type="SAM" id="SignalP"/>
    </source>
</evidence>
<protein>
    <submittedName>
        <fullName evidence="3">TlpA family protein disulfide reductase</fullName>
    </submittedName>
</protein>
<evidence type="ECO:0000313" key="3">
    <source>
        <dbReference type="EMBL" id="QJR37126.1"/>
    </source>
</evidence>
<accession>A0A6M4IUF5</accession>
<keyword evidence="4" id="KW-1185">Reference proteome</keyword>
<dbReference type="GO" id="GO:0016209">
    <property type="term" value="F:antioxidant activity"/>
    <property type="evidence" value="ECO:0007669"/>
    <property type="project" value="InterPro"/>
</dbReference>
<evidence type="ECO:0000313" key="4">
    <source>
        <dbReference type="Proteomes" id="UP000500938"/>
    </source>
</evidence>
<organism evidence="3 4">
    <name type="scientific">Gemmatimonas groenlandica</name>
    <dbReference type="NCBI Taxonomy" id="2732249"/>
    <lineage>
        <taxon>Bacteria</taxon>
        <taxon>Pseudomonadati</taxon>
        <taxon>Gemmatimonadota</taxon>
        <taxon>Gemmatimonadia</taxon>
        <taxon>Gemmatimonadales</taxon>
        <taxon>Gemmatimonadaceae</taxon>
        <taxon>Gemmatimonas</taxon>
    </lineage>
</organism>
<dbReference type="InterPro" id="IPR050553">
    <property type="entry name" value="Thioredoxin_ResA/DsbE_sf"/>
</dbReference>
<dbReference type="PANTHER" id="PTHR42852:SF17">
    <property type="entry name" value="THIOREDOXIN-LIKE PROTEIN HI_1115"/>
    <property type="match status" value="1"/>
</dbReference>
<dbReference type="InterPro" id="IPR036249">
    <property type="entry name" value="Thioredoxin-like_sf"/>
</dbReference>
<proteinExistence type="predicted"/>
<feature type="signal peptide" evidence="1">
    <location>
        <begin position="1"/>
        <end position="22"/>
    </location>
</feature>
<dbReference type="KEGG" id="ggr:HKW67_17170"/>
<dbReference type="RefSeq" id="WP_171226559.1">
    <property type="nucleotide sequence ID" value="NZ_CP053085.1"/>
</dbReference>